<evidence type="ECO:0000313" key="2">
    <source>
        <dbReference type="Proteomes" id="UP000188388"/>
    </source>
</evidence>
<reference evidence="2" key="1">
    <citation type="submission" date="2017-01" db="EMBL/GenBank/DDBJ databases">
        <authorList>
            <person name="Brunel B."/>
        </authorList>
    </citation>
    <scope>NUCLEOTIDE SEQUENCE [LARGE SCALE GENOMIC DNA]</scope>
</reference>
<dbReference type="AlphaFoldDB" id="A0A1R3V9R7"/>
<accession>A0A1R3V9R7</accession>
<dbReference type="Proteomes" id="UP000188388">
    <property type="component" value="Unassembled WGS sequence"/>
</dbReference>
<dbReference type="EMBL" id="FTPD01000023">
    <property type="protein sequence ID" value="SIT56666.1"/>
    <property type="molecule type" value="Genomic_DNA"/>
</dbReference>
<proteinExistence type="predicted"/>
<evidence type="ECO:0000313" key="1">
    <source>
        <dbReference type="EMBL" id="SIT56666.1"/>
    </source>
</evidence>
<keyword evidence="2" id="KW-1185">Reference proteome</keyword>
<gene>
    <name evidence="1" type="ORF">BQ8794_30115</name>
</gene>
<organism evidence="1 2">
    <name type="scientific">Mesorhizobium prunaredense</name>
    <dbReference type="NCBI Taxonomy" id="1631249"/>
    <lineage>
        <taxon>Bacteria</taxon>
        <taxon>Pseudomonadati</taxon>
        <taxon>Pseudomonadota</taxon>
        <taxon>Alphaproteobacteria</taxon>
        <taxon>Hyphomicrobiales</taxon>
        <taxon>Phyllobacteriaceae</taxon>
        <taxon>Mesorhizobium</taxon>
    </lineage>
</organism>
<sequence length="56" mass="6060">MGADFTIQPLLNKNKAVSSPVKTPVDMVVAAAWSPMGDNQGSLGESRLPVMRYQVR</sequence>
<protein>
    <submittedName>
        <fullName evidence="1">Uncharacterized protein</fullName>
    </submittedName>
</protein>
<name>A0A1R3V9R7_9HYPH</name>